<feature type="domain" description="Ig-like" evidence="1">
    <location>
        <begin position="291"/>
        <end position="386"/>
    </location>
</feature>
<dbReference type="EnsemblPlants" id="evm.model.01.2298">
    <property type="protein sequence ID" value="cds.evm.model.01.2298"/>
    <property type="gene ID" value="evm.TU.01.2298"/>
</dbReference>
<evidence type="ECO:0000313" key="2">
    <source>
        <dbReference type="EnsemblPlants" id="cds.evm.model.01.2298"/>
    </source>
</evidence>
<keyword evidence="3" id="KW-1185">Reference proteome</keyword>
<dbReference type="EMBL" id="UZAU01000068">
    <property type="status" value="NOT_ANNOTATED_CDS"/>
    <property type="molecule type" value="Genomic_DNA"/>
</dbReference>
<accession>A0A803NKK9</accession>
<reference evidence="2" key="1">
    <citation type="submission" date="2018-11" db="EMBL/GenBank/DDBJ databases">
        <authorList>
            <person name="Grassa J C."/>
        </authorList>
    </citation>
    <scope>NUCLEOTIDE SEQUENCE [LARGE SCALE GENOMIC DNA]</scope>
</reference>
<evidence type="ECO:0000313" key="3">
    <source>
        <dbReference type="Proteomes" id="UP000596661"/>
    </source>
</evidence>
<dbReference type="InterPro" id="IPR007110">
    <property type="entry name" value="Ig-like_dom"/>
</dbReference>
<dbReference type="PANTHER" id="PTHR33240">
    <property type="entry name" value="OS08G0508500 PROTEIN"/>
    <property type="match status" value="1"/>
</dbReference>
<reference evidence="2" key="2">
    <citation type="submission" date="2021-03" db="UniProtKB">
        <authorList>
            <consortium name="EnsemblPlants"/>
        </authorList>
    </citation>
    <scope>IDENTIFICATION</scope>
</reference>
<dbReference type="Gramene" id="evm.model.01.2298">
    <property type="protein sequence ID" value="cds.evm.model.01.2298"/>
    <property type="gene ID" value="evm.TU.01.2298"/>
</dbReference>
<dbReference type="Proteomes" id="UP000596661">
    <property type="component" value="Chromosome 1"/>
</dbReference>
<proteinExistence type="predicted"/>
<dbReference type="AlphaFoldDB" id="A0A803NKK9"/>
<evidence type="ECO:0000259" key="1">
    <source>
        <dbReference type="PROSITE" id="PS50835"/>
    </source>
</evidence>
<dbReference type="PROSITE" id="PS50835">
    <property type="entry name" value="IG_LIKE"/>
    <property type="match status" value="1"/>
</dbReference>
<sequence length="440" mass="49222">MLAIKVTWKIHPILSGGLDQESLLRALRLIRQYRKLIYKLHGTSLFKEEVRQARLSKGFKFSESFNIKGGPHVGGDSKKAQERYIKEAKKKLLTNVNNISERLEKLFKECDDITFMESDVRWVHHPHADALVVVDNIGGDNVHQILVDNGTSINLLNPQAFKHMGLHKKDLRPVTSSIYSFTEDIIELKGIIKLPIMLGTTPVTTKSMADFIVIDRGIRSGGVRFGKLENRDVRNRLPNFEGDENSHLNLPAHYEIPYPRKYGSVQRASPPRHESFRTEKVPHVEKLNLDPRILDYTNTAQAVEETIEILTCEEYDRSVAKWTPRAAWVKVNASTLLQVAHASKDSPNALLSTSSKSLAVKGIVSLPNLAASHFCRASMSTINPVGMVAKRPSKVLALFTVESMLALFCKILLSSSCHFSKAFSASPALCIVARYGEQSS</sequence>
<organism evidence="2 3">
    <name type="scientific">Cannabis sativa</name>
    <name type="common">Hemp</name>
    <name type="synonym">Marijuana</name>
    <dbReference type="NCBI Taxonomy" id="3483"/>
    <lineage>
        <taxon>Eukaryota</taxon>
        <taxon>Viridiplantae</taxon>
        <taxon>Streptophyta</taxon>
        <taxon>Embryophyta</taxon>
        <taxon>Tracheophyta</taxon>
        <taxon>Spermatophyta</taxon>
        <taxon>Magnoliopsida</taxon>
        <taxon>eudicotyledons</taxon>
        <taxon>Gunneridae</taxon>
        <taxon>Pentapetalae</taxon>
        <taxon>rosids</taxon>
        <taxon>fabids</taxon>
        <taxon>Rosales</taxon>
        <taxon>Cannabaceae</taxon>
        <taxon>Cannabis</taxon>
    </lineage>
</organism>
<protein>
    <recommendedName>
        <fullName evidence="1">Ig-like domain-containing protein</fullName>
    </recommendedName>
</protein>
<dbReference type="PANTHER" id="PTHR33240:SF15">
    <property type="entry name" value="GAG-PRO-LIKE PROTEIN"/>
    <property type="match status" value="1"/>
</dbReference>
<name>A0A803NKK9_CANSA</name>